<dbReference type="PANTHER" id="PTHR21329:SF3">
    <property type="entry name" value="PHOSPHATIDYLINOSITOL N-ACETYLGLUCOSAMINYLTRANSFERASE SUBUNIT Q"/>
    <property type="match status" value="1"/>
</dbReference>
<protein>
    <submittedName>
        <fullName evidence="3">Uncharacterized protein</fullName>
    </submittedName>
</protein>
<feature type="transmembrane region" description="Helical" evidence="2">
    <location>
        <begin position="137"/>
        <end position="157"/>
    </location>
</feature>
<feature type="transmembrane region" description="Helical" evidence="2">
    <location>
        <begin position="179"/>
        <end position="201"/>
    </location>
</feature>
<dbReference type="STRING" id="1137138.A0A067NF50"/>
<feature type="compositionally biased region" description="Basic residues" evidence="1">
    <location>
        <begin position="320"/>
        <end position="334"/>
    </location>
</feature>
<proteinExistence type="predicted"/>
<keyword evidence="2" id="KW-1133">Transmembrane helix</keyword>
<dbReference type="GO" id="GO:0016020">
    <property type="term" value="C:membrane"/>
    <property type="evidence" value="ECO:0007669"/>
    <property type="project" value="InterPro"/>
</dbReference>
<dbReference type="InParanoid" id="A0A067NF50"/>
<dbReference type="AlphaFoldDB" id="A0A067NF50"/>
<organism evidence="3 4">
    <name type="scientific">Pleurotus ostreatus (strain PC15)</name>
    <name type="common">Oyster mushroom</name>
    <dbReference type="NCBI Taxonomy" id="1137138"/>
    <lineage>
        <taxon>Eukaryota</taxon>
        <taxon>Fungi</taxon>
        <taxon>Dikarya</taxon>
        <taxon>Basidiomycota</taxon>
        <taxon>Agaricomycotina</taxon>
        <taxon>Agaricomycetes</taxon>
        <taxon>Agaricomycetidae</taxon>
        <taxon>Agaricales</taxon>
        <taxon>Pleurotineae</taxon>
        <taxon>Pleurotaceae</taxon>
        <taxon>Pleurotus</taxon>
    </lineage>
</organism>
<feature type="transmembrane region" description="Helical" evidence="2">
    <location>
        <begin position="101"/>
        <end position="125"/>
    </location>
</feature>
<feature type="transmembrane region" description="Helical" evidence="2">
    <location>
        <begin position="76"/>
        <end position="95"/>
    </location>
</feature>
<gene>
    <name evidence="3" type="ORF">PLEOSDRAFT_1114675</name>
</gene>
<dbReference type="HOGENOM" id="CLU_729815_0_0_1"/>
<reference evidence="4" key="1">
    <citation type="journal article" date="2014" name="Proc. Natl. Acad. Sci. U.S.A.">
        <title>Extensive sampling of basidiomycete genomes demonstrates inadequacy of the white-rot/brown-rot paradigm for wood decay fungi.</title>
        <authorList>
            <person name="Riley R."/>
            <person name="Salamov A.A."/>
            <person name="Brown D.W."/>
            <person name="Nagy L.G."/>
            <person name="Floudas D."/>
            <person name="Held B.W."/>
            <person name="Levasseur A."/>
            <person name="Lombard V."/>
            <person name="Morin E."/>
            <person name="Otillar R."/>
            <person name="Lindquist E.A."/>
            <person name="Sun H."/>
            <person name="LaButti K.M."/>
            <person name="Schmutz J."/>
            <person name="Jabbour D."/>
            <person name="Luo H."/>
            <person name="Baker S.E."/>
            <person name="Pisabarro A.G."/>
            <person name="Walton J.D."/>
            <person name="Blanchette R.A."/>
            <person name="Henrissat B."/>
            <person name="Martin F."/>
            <person name="Cullen D."/>
            <person name="Hibbett D.S."/>
            <person name="Grigoriev I.V."/>
        </authorList>
    </citation>
    <scope>NUCLEOTIDE SEQUENCE [LARGE SCALE GENOMIC DNA]</scope>
    <source>
        <strain evidence="4">PC15</strain>
    </source>
</reference>
<name>A0A067NF50_PLEO1</name>
<dbReference type="InterPro" id="IPR007720">
    <property type="entry name" value="PigQ/GPI1"/>
</dbReference>
<dbReference type="GO" id="GO:0005783">
    <property type="term" value="C:endoplasmic reticulum"/>
    <property type="evidence" value="ECO:0007669"/>
    <property type="project" value="TreeGrafter"/>
</dbReference>
<dbReference type="EMBL" id="KL198014">
    <property type="protein sequence ID" value="KDQ22732.1"/>
    <property type="molecule type" value="Genomic_DNA"/>
</dbReference>
<dbReference type="Proteomes" id="UP000027073">
    <property type="component" value="Unassembled WGS sequence"/>
</dbReference>
<dbReference type="GO" id="GO:0006506">
    <property type="term" value="P:GPI anchor biosynthetic process"/>
    <property type="evidence" value="ECO:0007669"/>
    <property type="project" value="InterPro"/>
</dbReference>
<keyword evidence="2" id="KW-0472">Membrane</keyword>
<sequence length="379" mass="42072">MDANCLGSDKTNDVGMLVDVAAGAVFGSYLCDHHKSLAQALDVLLKECAVEGVEWVLVWLNSWPAGLKLNTELSQFYVDIFMSILAFYAHLLQRATPYIPALVYFTGILASARMSLALAFLADILALATAHLYTSYVLARAIYAHMLATAASLWNLFRGNHYNVLRHRTDSWHYDIDQLLFGTIIFTLLAFLFPTVLVYYLLFAATRLATILAHAILQTLLALLTHPPTAVPAKPGDVYFQVRESADPHAHPQPYLASRSQPRDMASFGQYRASFLPPLPHPPLTHILTPSLTHTVYPHGAAFAFLAFVAFRPPLDARRRALRPRAPRRRRPHRAPPGVHRCDGPILTVYGVAVERTGVKDGSSVMVRWAWGRVGEGNI</sequence>
<feature type="region of interest" description="Disordered" evidence="1">
    <location>
        <begin position="320"/>
        <end position="340"/>
    </location>
</feature>
<accession>A0A067NF50</accession>
<evidence type="ECO:0000313" key="3">
    <source>
        <dbReference type="EMBL" id="KDQ22732.1"/>
    </source>
</evidence>
<evidence type="ECO:0000313" key="4">
    <source>
        <dbReference type="Proteomes" id="UP000027073"/>
    </source>
</evidence>
<evidence type="ECO:0000256" key="1">
    <source>
        <dbReference type="SAM" id="MobiDB-lite"/>
    </source>
</evidence>
<dbReference type="OrthoDB" id="70250at2759"/>
<keyword evidence="2" id="KW-0812">Transmembrane</keyword>
<dbReference type="Pfam" id="PF05024">
    <property type="entry name" value="Gpi1"/>
    <property type="match status" value="1"/>
</dbReference>
<dbReference type="PANTHER" id="PTHR21329">
    <property type="entry name" value="PHOSPHATIDYLINOSITOL N-ACETYLGLUCOSAMINYLTRANSFERASE SUBUNIT Q-RELATED"/>
    <property type="match status" value="1"/>
</dbReference>
<dbReference type="VEuPathDB" id="FungiDB:PLEOSDRAFT_1114675"/>
<evidence type="ECO:0000256" key="2">
    <source>
        <dbReference type="SAM" id="Phobius"/>
    </source>
</evidence>